<keyword evidence="2 5" id="KW-0813">Transport</keyword>
<dbReference type="InterPro" id="IPR006129">
    <property type="entry name" value="AdhesinB"/>
</dbReference>
<dbReference type="AlphaFoldDB" id="A0A840IFJ2"/>
<evidence type="ECO:0000256" key="2">
    <source>
        <dbReference type="ARBA" id="ARBA00022448"/>
    </source>
</evidence>
<evidence type="ECO:0000256" key="3">
    <source>
        <dbReference type="ARBA" id="ARBA00022723"/>
    </source>
</evidence>
<dbReference type="PRINTS" id="PR00691">
    <property type="entry name" value="ADHESINB"/>
</dbReference>
<dbReference type="RefSeq" id="WP_183342182.1">
    <property type="nucleotide sequence ID" value="NZ_JACHNU010000002.1"/>
</dbReference>
<evidence type="ECO:0000256" key="1">
    <source>
        <dbReference type="ARBA" id="ARBA00004196"/>
    </source>
</evidence>
<keyword evidence="9" id="KW-1185">Reference proteome</keyword>
<feature type="compositionally biased region" description="Basic and acidic residues" evidence="6">
    <location>
        <begin position="131"/>
        <end position="217"/>
    </location>
</feature>
<dbReference type="GO" id="GO:0030313">
    <property type="term" value="C:cell envelope"/>
    <property type="evidence" value="ECO:0007669"/>
    <property type="project" value="UniProtKB-SubCell"/>
</dbReference>
<organism evidence="8 9">
    <name type="scientific">Conexibacter arvalis</name>
    <dbReference type="NCBI Taxonomy" id="912552"/>
    <lineage>
        <taxon>Bacteria</taxon>
        <taxon>Bacillati</taxon>
        <taxon>Actinomycetota</taxon>
        <taxon>Thermoleophilia</taxon>
        <taxon>Solirubrobacterales</taxon>
        <taxon>Conexibacteraceae</taxon>
        <taxon>Conexibacter</taxon>
    </lineage>
</organism>
<evidence type="ECO:0000256" key="4">
    <source>
        <dbReference type="ARBA" id="ARBA00022729"/>
    </source>
</evidence>
<dbReference type="EMBL" id="JACHNU010000002">
    <property type="protein sequence ID" value="MBB4662758.1"/>
    <property type="molecule type" value="Genomic_DNA"/>
</dbReference>
<sequence length="396" mass="40810">MPISSRPRALLAAGLSTAVIALAGCGSDDGGGVTTGTGGSDAGSVDVVATTTVLGDIARAVGGDAVRVDQLLQPNSDPHDYEPRPGDVVATSKAALVLASGDGLDDWIEEVVAQSAGDPTVLDLASELPVRRDSDDDDHDHADDDHAGEEAHAEDGHGHDHADDAHAGEDDHGHDHAGEEAHAEDEHGHAGEAHADEESHADDDGHDHGPTDPHWWHDPTNVEAAANAVRDALTAANPGGRAVYAANAAAYVSKVRALDAGIRRCLAAVPERQRKLVTDHDALGYFADRYDVEVVGAVIPSLSTQAQPSAGDVAELARVIRREGVRAVFPESGSSRKLPEALAKETGVTAAYHLYGDALGPEGSGADTYLGMEAANADAMVRGFTGGERGCEIAGL</sequence>
<accession>A0A840IFJ2</accession>
<feature type="chain" id="PRO_5032331757" evidence="7">
    <location>
        <begin position="24"/>
        <end position="396"/>
    </location>
</feature>
<feature type="region of interest" description="Disordered" evidence="6">
    <location>
        <begin position="131"/>
        <end position="218"/>
    </location>
</feature>
<evidence type="ECO:0000256" key="5">
    <source>
        <dbReference type="RuleBase" id="RU003512"/>
    </source>
</evidence>
<dbReference type="InterPro" id="IPR050492">
    <property type="entry name" value="Bact_metal-bind_prot9"/>
</dbReference>
<dbReference type="InterPro" id="IPR006128">
    <property type="entry name" value="Lipoprotein_PsaA-like"/>
</dbReference>
<feature type="signal peptide" evidence="7">
    <location>
        <begin position="1"/>
        <end position="23"/>
    </location>
</feature>
<dbReference type="PROSITE" id="PS51257">
    <property type="entry name" value="PROKAR_LIPOPROTEIN"/>
    <property type="match status" value="1"/>
</dbReference>
<protein>
    <submittedName>
        <fullName evidence="8">ABC-type Zn uptake system ZnuABC Zn-binding protein ZnuA</fullName>
    </submittedName>
</protein>
<comment type="subcellular location">
    <subcellularLocation>
        <location evidence="1">Cell envelope</location>
    </subcellularLocation>
</comment>
<dbReference type="Proteomes" id="UP000585272">
    <property type="component" value="Unassembled WGS sequence"/>
</dbReference>
<dbReference type="InterPro" id="IPR006127">
    <property type="entry name" value="ZnuA-like"/>
</dbReference>
<dbReference type="GO" id="GO:0046872">
    <property type="term" value="F:metal ion binding"/>
    <property type="evidence" value="ECO:0007669"/>
    <property type="project" value="UniProtKB-KW"/>
</dbReference>
<comment type="similarity">
    <text evidence="5">Belongs to the bacterial solute-binding protein 9 family.</text>
</comment>
<reference evidence="8 9" key="1">
    <citation type="submission" date="2020-08" db="EMBL/GenBank/DDBJ databases">
        <title>Genomic Encyclopedia of Archaeal and Bacterial Type Strains, Phase II (KMG-II): from individual species to whole genera.</title>
        <authorList>
            <person name="Goeker M."/>
        </authorList>
    </citation>
    <scope>NUCLEOTIDE SEQUENCE [LARGE SCALE GENOMIC DNA]</scope>
    <source>
        <strain evidence="8 9">DSM 23288</strain>
    </source>
</reference>
<evidence type="ECO:0000313" key="8">
    <source>
        <dbReference type="EMBL" id="MBB4662758.1"/>
    </source>
</evidence>
<name>A0A840IFJ2_9ACTN</name>
<gene>
    <name evidence="8" type="ORF">BDZ31_002344</name>
</gene>
<dbReference type="Gene3D" id="3.40.50.1980">
    <property type="entry name" value="Nitrogenase molybdenum iron protein domain"/>
    <property type="match status" value="3"/>
</dbReference>
<proteinExistence type="inferred from homology"/>
<dbReference type="GO" id="GO:0007155">
    <property type="term" value="P:cell adhesion"/>
    <property type="evidence" value="ECO:0007669"/>
    <property type="project" value="InterPro"/>
</dbReference>
<dbReference type="GO" id="GO:0030001">
    <property type="term" value="P:metal ion transport"/>
    <property type="evidence" value="ECO:0007669"/>
    <property type="project" value="InterPro"/>
</dbReference>
<dbReference type="PRINTS" id="PR00690">
    <property type="entry name" value="ADHESNFAMILY"/>
</dbReference>
<keyword evidence="4 7" id="KW-0732">Signal</keyword>
<keyword evidence="3" id="KW-0479">Metal-binding</keyword>
<dbReference type="SUPFAM" id="SSF53807">
    <property type="entry name" value="Helical backbone' metal receptor"/>
    <property type="match status" value="1"/>
</dbReference>
<evidence type="ECO:0000313" key="9">
    <source>
        <dbReference type="Proteomes" id="UP000585272"/>
    </source>
</evidence>
<evidence type="ECO:0000256" key="6">
    <source>
        <dbReference type="SAM" id="MobiDB-lite"/>
    </source>
</evidence>
<evidence type="ECO:0000256" key="7">
    <source>
        <dbReference type="SAM" id="SignalP"/>
    </source>
</evidence>
<dbReference type="PANTHER" id="PTHR42953:SF1">
    <property type="entry name" value="METAL-BINDING PROTEIN HI_0362-RELATED"/>
    <property type="match status" value="1"/>
</dbReference>
<comment type="caution">
    <text evidence="8">The sequence shown here is derived from an EMBL/GenBank/DDBJ whole genome shotgun (WGS) entry which is preliminary data.</text>
</comment>
<dbReference type="PANTHER" id="PTHR42953">
    <property type="entry name" value="HIGH-AFFINITY ZINC UPTAKE SYSTEM PROTEIN ZNUA-RELATED"/>
    <property type="match status" value="1"/>
</dbReference>
<dbReference type="Pfam" id="PF01297">
    <property type="entry name" value="ZnuA"/>
    <property type="match status" value="1"/>
</dbReference>